<dbReference type="InterPro" id="IPR008979">
    <property type="entry name" value="Galactose-bd-like_sf"/>
</dbReference>
<name>A0A0C9RM89_9HYME</name>
<feature type="signal peptide" evidence="1">
    <location>
        <begin position="1"/>
        <end position="20"/>
    </location>
</feature>
<accession>A0A0C9RM89</accession>
<gene>
    <name evidence="2" type="primary">GUSB</name>
    <name evidence="2" type="ORF">g.44387</name>
</gene>
<protein>
    <submittedName>
        <fullName evidence="2">GUSB protein</fullName>
    </submittedName>
</protein>
<reference evidence="2" key="1">
    <citation type="submission" date="2015-01" db="EMBL/GenBank/DDBJ databases">
        <title>Transcriptome Assembly of Fopius arisanus.</title>
        <authorList>
            <person name="Geib S."/>
        </authorList>
    </citation>
    <scope>NUCLEOTIDE SEQUENCE</scope>
</reference>
<evidence type="ECO:0000313" key="2">
    <source>
        <dbReference type="EMBL" id="JAG79177.1"/>
    </source>
</evidence>
<proteinExistence type="predicted"/>
<organism evidence="2">
    <name type="scientific">Fopius arisanus</name>
    <dbReference type="NCBI Taxonomy" id="64838"/>
    <lineage>
        <taxon>Eukaryota</taxon>
        <taxon>Metazoa</taxon>
        <taxon>Ecdysozoa</taxon>
        <taxon>Arthropoda</taxon>
        <taxon>Hexapoda</taxon>
        <taxon>Insecta</taxon>
        <taxon>Pterygota</taxon>
        <taxon>Neoptera</taxon>
        <taxon>Endopterygota</taxon>
        <taxon>Hymenoptera</taxon>
        <taxon>Apocrita</taxon>
        <taxon>Ichneumonoidea</taxon>
        <taxon>Braconidae</taxon>
        <taxon>Opiinae</taxon>
        <taxon>Fopius</taxon>
    </lineage>
</organism>
<dbReference type="EMBL" id="GBYB01009410">
    <property type="protein sequence ID" value="JAG79177.1"/>
    <property type="molecule type" value="Transcribed_RNA"/>
</dbReference>
<dbReference type="SUPFAM" id="SSF49785">
    <property type="entry name" value="Galactose-binding domain-like"/>
    <property type="match status" value="1"/>
</dbReference>
<sequence>MGKMLRGILELWVLVVLVTAETDNPVTDALIEVPEVPSEESVPLPLPGMLYPRESESREVRSLDGLWDFAVSPPGDSAKGIRDQWYQDNLSRVKIINYHNYSFF</sequence>
<dbReference type="AlphaFoldDB" id="A0A0C9RM89"/>
<feature type="chain" id="PRO_5002219100" evidence="1">
    <location>
        <begin position="21"/>
        <end position="104"/>
    </location>
</feature>
<evidence type="ECO:0000256" key="1">
    <source>
        <dbReference type="SAM" id="SignalP"/>
    </source>
</evidence>
<dbReference type="Gene3D" id="2.60.120.260">
    <property type="entry name" value="Galactose-binding domain-like"/>
    <property type="match status" value="1"/>
</dbReference>
<keyword evidence="1" id="KW-0732">Signal</keyword>